<dbReference type="GO" id="GO:0016491">
    <property type="term" value="F:oxidoreductase activity"/>
    <property type="evidence" value="ECO:0007669"/>
    <property type="project" value="InterPro"/>
</dbReference>
<name>A0A2P6NWF8_9EUKA</name>
<dbReference type="EMBL" id="MDYQ01000012">
    <property type="protein sequence ID" value="PRP88291.1"/>
    <property type="molecule type" value="Genomic_DNA"/>
</dbReference>
<dbReference type="OrthoDB" id="1930760at2759"/>
<gene>
    <name evidence="3" type="ORF">PROFUN_03400</name>
</gene>
<dbReference type="PANTHER" id="PTHR13887">
    <property type="entry name" value="GLUTATHIONE S-TRANSFERASE KAPPA"/>
    <property type="match status" value="1"/>
</dbReference>
<evidence type="ECO:0000313" key="3">
    <source>
        <dbReference type="EMBL" id="PRP88291.1"/>
    </source>
</evidence>
<dbReference type="Pfam" id="PF01323">
    <property type="entry name" value="DSBA"/>
    <property type="match status" value="1"/>
</dbReference>
<feature type="compositionally biased region" description="Basic and acidic residues" evidence="1">
    <location>
        <begin position="207"/>
        <end position="219"/>
    </location>
</feature>
<evidence type="ECO:0000259" key="2">
    <source>
        <dbReference type="Pfam" id="PF01323"/>
    </source>
</evidence>
<sequence>MITYIGLNTLISTTSLINHDTKLGSCKNQQYHCDWDPAPLRSKANCGVDTKENSSKMTRTIKIDVVSDIICPWCYVGQRQLNKAIQSFAGKAKFEVNWHPYYLDRSLPVEGINKFKYWYSRGSKASVDASFGPTTAAGEKVGIHFKYGGDVANTARSHQLVDFAKLKGKQDEVMQEIFADYHENEKNIGDIEVLTKAAERAGLNPQEMKEDPALIDKSMRHSKPTAGTVSPSSSSTTVTPSRELAMHPPSSTSSAIS</sequence>
<reference evidence="3 4" key="1">
    <citation type="journal article" date="2018" name="Genome Biol. Evol.">
        <title>Multiple Roots of Fruiting Body Formation in Amoebozoa.</title>
        <authorList>
            <person name="Hillmann F."/>
            <person name="Forbes G."/>
            <person name="Novohradska S."/>
            <person name="Ferling I."/>
            <person name="Riege K."/>
            <person name="Groth M."/>
            <person name="Westermann M."/>
            <person name="Marz M."/>
            <person name="Spaller T."/>
            <person name="Winckler T."/>
            <person name="Schaap P."/>
            <person name="Glockner G."/>
        </authorList>
    </citation>
    <scope>NUCLEOTIDE SEQUENCE [LARGE SCALE GENOMIC DNA]</scope>
    <source>
        <strain evidence="3 4">Jena</strain>
    </source>
</reference>
<protein>
    <recommendedName>
        <fullName evidence="2">DSBA-like thioredoxin domain-containing protein</fullName>
    </recommendedName>
</protein>
<dbReference type="CDD" id="cd03024">
    <property type="entry name" value="DsbA_FrnE"/>
    <property type="match status" value="1"/>
</dbReference>
<feature type="region of interest" description="Disordered" evidence="1">
    <location>
        <begin position="202"/>
        <end position="257"/>
    </location>
</feature>
<comment type="caution">
    <text evidence="3">The sequence shown here is derived from an EMBL/GenBank/DDBJ whole genome shotgun (WGS) entry which is preliminary data.</text>
</comment>
<organism evidence="3 4">
    <name type="scientific">Planoprotostelium fungivorum</name>
    <dbReference type="NCBI Taxonomy" id="1890364"/>
    <lineage>
        <taxon>Eukaryota</taxon>
        <taxon>Amoebozoa</taxon>
        <taxon>Evosea</taxon>
        <taxon>Variosea</taxon>
        <taxon>Cavosteliida</taxon>
        <taxon>Cavosteliaceae</taxon>
        <taxon>Planoprotostelium</taxon>
    </lineage>
</organism>
<dbReference type="PANTHER" id="PTHR13887:SF41">
    <property type="entry name" value="THIOREDOXIN SUPERFAMILY PROTEIN"/>
    <property type="match status" value="1"/>
</dbReference>
<dbReference type="InterPro" id="IPR036249">
    <property type="entry name" value="Thioredoxin-like_sf"/>
</dbReference>
<dbReference type="SUPFAM" id="SSF52833">
    <property type="entry name" value="Thioredoxin-like"/>
    <property type="match status" value="1"/>
</dbReference>
<evidence type="ECO:0000256" key="1">
    <source>
        <dbReference type="SAM" id="MobiDB-lite"/>
    </source>
</evidence>
<dbReference type="Gene3D" id="3.40.30.10">
    <property type="entry name" value="Glutaredoxin"/>
    <property type="match status" value="1"/>
</dbReference>
<proteinExistence type="predicted"/>
<dbReference type="AlphaFoldDB" id="A0A2P6NWF8"/>
<dbReference type="InterPro" id="IPR001853">
    <property type="entry name" value="DSBA-like_thioredoxin_dom"/>
</dbReference>
<dbReference type="InParanoid" id="A0A2P6NWF8"/>
<dbReference type="Proteomes" id="UP000241769">
    <property type="component" value="Unassembled WGS sequence"/>
</dbReference>
<feature type="compositionally biased region" description="Low complexity" evidence="1">
    <location>
        <begin position="228"/>
        <end position="241"/>
    </location>
</feature>
<feature type="domain" description="DSBA-like thioredoxin" evidence="2">
    <location>
        <begin position="63"/>
        <end position="210"/>
    </location>
</feature>
<evidence type="ECO:0000313" key="4">
    <source>
        <dbReference type="Proteomes" id="UP000241769"/>
    </source>
</evidence>
<keyword evidence="4" id="KW-1185">Reference proteome</keyword>
<accession>A0A2P6NWF8</accession>